<sequence>MNTIMANITKVQDRTSTNKPRPRKRQRGAIRADKPLDTSQPSIFELIPEEQVDGAIAYYYDHPEQLPYRLSGAHQRASQRPLRIMLKFDEKIFERKVQLRPIPDCELEGVDPFSLDPASETEDDDKDSAASTEPGGGSGNTIYCSQESLVMGDLLHGPRDYGYILAHGQTEQCKT</sequence>
<dbReference type="EMBL" id="LAFY01000468">
    <property type="protein sequence ID" value="KJX97610.1"/>
    <property type="molecule type" value="Genomic_DNA"/>
</dbReference>
<feature type="region of interest" description="Disordered" evidence="1">
    <location>
        <begin position="108"/>
        <end position="143"/>
    </location>
</feature>
<dbReference type="Proteomes" id="UP000033647">
    <property type="component" value="Unassembled WGS sequence"/>
</dbReference>
<comment type="caution">
    <text evidence="2">The sequence shown here is derived from an EMBL/GenBank/DDBJ whole genome shotgun (WGS) entry which is preliminary data.</text>
</comment>
<evidence type="ECO:0000313" key="2">
    <source>
        <dbReference type="EMBL" id="KJX97610.1"/>
    </source>
</evidence>
<proteinExistence type="predicted"/>
<evidence type="ECO:0000313" key="3">
    <source>
        <dbReference type="Proteomes" id="UP000033647"/>
    </source>
</evidence>
<dbReference type="AlphaFoldDB" id="A0A0F4GN44"/>
<gene>
    <name evidence="2" type="ORF">TI39_contig476g00021</name>
</gene>
<name>A0A0F4GN44_9PEZI</name>
<keyword evidence="3" id="KW-1185">Reference proteome</keyword>
<reference evidence="2 3" key="1">
    <citation type="submission" date="2015-03" db="EMBL/GenBank/DDBJ databases">
        <title>RNA-seq based gene annotation and comparative genomics of four Zymoseptoria species reveal species-specific pathogenicity related genes and transposable element activity.</title>
        <authorList>
            <person name="Grandaubert J."/>
            <person name="Bhattacharyya A."/>
            <person name="Stukenbrock E.H."/>
        </authorList>
    </citation>
    <scope>NUCLEOTIDE SEQUENCE [LARGE SCALE GENOMIC DNA]</scope>
    <source>
        <strain evidence="2 3">Zb18110</strain>
    </source>
</reference>
<feature type="region of interest" description="Disordered" evidence="1">
    <location>
        <begin position="1"/>
        <end position="37"/>
    </location>
</feature>
<accession>A0A0F4GN44</accession>
<evidence type="ECO:0000256" key="1">
    <source>
        <dbReference type="SAM" id="MobiDB-lite"/>
    </source>
</evidence>
<protein>
    <submittedName>
        <fullName evidence="2">Uncharacterized protein</fullName>
    </submittedName>
</protein>
<dbReference type="OrthoDB" id="10285483at2759"/>
<organism evidence="2 3">
    <name type="scientific">Zymoseptoria brevis</name>
    <dbReference type="NCBI Taxonomy" id="1047168"/>
    <lineage>
        <taxon>Eukaryota</taxon>
        <taxon>Fungi</taxon>
        <taxon>Dikarya</taxon>
        <taxon>Ascomycota</taxon>
        <taxon>Pezizomycotina</taxon>
        <taxon>Dothideomycetes</taxon>
        <taxon>Dothideomycetidae</taxon>
        <taxon>Mycosphaerellales</taxon>
        <taxon>Mycosphaerellaceae</taxon>
        <taxon>Zymoseptoria</taxon>
    </lineage>
</organism>
<feature type="compositionally biased region" description="Polar residues" evidence="1">
    <location>
        <begin position="1"/>
        <end position="19"/>
    </location>
</feature>